<dbReference type="EMBL" id="JAXUIC010000012">
    <property type="protein sequence ID" value="KAK4559650.1"/>
    <property type="molecule type" value="Genomic_DNA"/>
</dbReference>
<feature type="compositionally biased region" description="Polar residues" evidence="1">
    <location>
        <begin position="611"/>
        <end position="624"/>
    </location>
</feature>
<gene>
    <name evidence="2" type="ORF">RGQ29_008737</name>
</gene>
<keyword evidence="3" id="KW-1185">Reference proteome</keyword>
<reference evidence="2 3" key="1">
    <citation type="journal article" date="2023" name="G3 (Bethesda)">
        <title>A haplotype-resolved chromosome-scale genome for Quercus rubra L. provides insights into the genetics of adaptive traits for red oak species.</title>
        <authorList>
            <person name="Kapoor B."/>
            <person name="Jenkins J."/>
            <person name="Schmutz J."/>
            <person name="Zhebentyayeva T."/>
            <person name="Kuelheim C."/>
            <person name="Coggeshall M."/>
            <person name="Heim C."/>
            <person name="Lasky J.R."/>
            <person name="Leites L."/>
            <person name="Islam-Faridi N."/>
            <person name="Romero-Severson J."/>
            <person name="DeLeo V.L."/>
            <person name="Lucas S.M."/>
            <person name="Lazic D."/>
            <person name="Gailing O."/>
            <person name="Carlson J."/>
            <person name="Staton M."/>
        </authorList>
    </citation>
    <scope>NUCLEOTIDE SEQUENCE [LARGE SCALE GENOMIC DNA]</scope>
    <source>
        <strain evidence="2">Pseudo-F2</strain>
    </source>
</reference>
<feature type="compositionally biased region" description="Low complexity" evidence="1">
    <location>
        <begin position="546"/>
        <end position="557"/>
    </location>
</feature>
<dbReference type="Proteomes" id="UP001324115">
    <property type="component" value="Unassembled WGS sequence"/>
</dbReference>
<feature type="compositionally biased region" description="Polar residues" evidence="1">
    <location>
        <begin position="639"/>
        <end position="656"/>
    </location>
</feature>
<evidence type="ECO:0000313" key="2">
    <source>
        <dbReference type="EMBL" id="KAK4559650.1"/>
    </source>
</evidence>
<accession>A0AAN7E1A7</accession>
<proteinExistence type="predicted"/>
<evidence type="ECO:0000256" key="1">
    <source>
        <dbReference type="SAM" id="MobiDB-lite"/>
    </source>
</evidence>
<dbReference type="AlphaFoldDB" id="A0AAN7E1A7"/>
<feature type="region of interest" description="Disordered" evidence="1">
    <location>
        <begin position="602"/>
        <end position="681"/>
    </location>
</feature>
<comment type="caution">
    <text evidence="2">The sequence shown here is derived from an EMBL/GenBank/DDBJ whole genome shotgun (WGS) entry which is preliminary data.</text>
</comment>
<protein>
    <submittedName>
        <fullName evidence="2">Uncharacterized protein</fullName>
    </submittedName>
</protein>
<evidence type="ECO:0000313" key="3">
    <source>
        <dbReference type="Proteomes" id="UP001324115"/>
    </source>
</evidence>
<name>A0AAN7E1A7_QUERU</name>
<sequence>METESAGQAGACMDFDLVFDFDEEHMVHSLNSQMTSIHPQNETAANLCGDNVELGSPAGLTQPQLPRENPNLNLSQHAYNTYENPGPSVVNAPSLPQSVPSSFNATLVGEPQPYPPSMVGLVAPDNGALHSFQAEHETNLIYSNQQMNIQPEIVTPFEHMPMPQSMGPFIQSSKNNQMVQNISNNNFSSLSQQPSVGPTLFPQNTIEADVMNQRQLPINQHQASLLPSIQNAPYRQLTQLGHQSNEFMNANVYDPQYFNHMQPQAYTPLRPQQLTNQLQLNQVQQMQNVFDPQYQYSMLPSMPVSYRPRSYVYPQVNQVTVPSNMYDPQVYNPMLTQDLSISVRPSLLGNHQQQLNQVWTTQNSILPGSSMPSRLQQSYGRQQPNQLATLMPNMYTSHVSSSMLQEPIMFSGSPYPLDHYEQANQVSMSPFASNLQQRNSITAGSSIQPWAHSQRLYDFDHQHEQVQNSKFCSSMLPQPSMLSRSQQSSEYQQLNKFPEMASRVDPSHDKILHPQSSMTSSLQNIQTQGLQNQTARQSLSYLSPGTQQTQSLNSQSQREIGSLSKEPVPLLRETLSVGSYREKGLVEGLRSAAKRNAYGESLLTSKRSRTESVSQERSLSASNPQEEEKTSGPEGTEVENPNDQSPKAKKLNNSLYDPNFEGIGVPVDPHLRLFGSGNGRP</sequence>
<feature type="compositionally biased region" description="Polar residues" evidence="1">
    <location>
        <begin position="514"/>
        <end position="545"/>
    </location>
</feature>
<organism evidence="2 3">
    <name type="scientific">Quercus rubra</name>
    <name type="common">Northern red oak</name>
    <name type="synonym">Quercus borealis</name>
    <dbReference type="NCBI Taxonomy" id="3512"/>
    <lineage>
        <taxon>Eukaryota</taxon>
        <taxon>Viridiplantae</taxon>
        <taxon>Streptophyta</taxon>
        <taxon>Embryophyta</taxon>
        <taxon>Tracheophyta</taxon>
        <taxon>Spermatophyta</taxon>
        <taxon>Magnoliopsida</taxon>
        <taxon>eudicotyledons</taxon>
        <taxon>Gunneridae</taxon>
        <taxon>Pentapetalae</taxon>
        <taxon>rosids</taxon>
        <taxon>fabids</taxon>
        <taxon>Fagales</taxon>
        <taxon>Fagaceae</taxon>
        <taxon>Quercus</taxon>
    </lineage>
</organism>
<feature type="region of interest" description="Disordered" evidence="1">
    <location>
        <begin position="501"/>
        <end position="565"/>
    </location>
</feature>